<name>A0A8J4DWR7_9ACTN</name>
<protein>
    <recommendedName>
        <fullName evidence="3">Tetratricopeptide repeat protein</fullName>
    </recommendedName>
</protein>
<sequence>MELSRRERERQAETLGLQAVELRLRGRAADAKEHADAGIELLGGLLAQWPDDQPTRYVLAGQLYNRAAIFEDLGRPSAGIPDARRSVDLYQELAEVMPAAVNQGADAQLRLARLMAHDTAAGLMRDVPYDLDARPATADDVVRTGSAALDTYELRAQAGQASPSDLARARWSWAEVLRLLTTTPRLDVLHAYVLSLEASYIIGAELTAEDRRRRAQALSAAVRLQRTLDDEIIDLRSAANAAVEEWWTLTAEGHNTHAPCLAAVYDLAMLARENGAEDVRDVLLMGRTVLDAMSRPLDPESAAIAVAIADLLHEV</sequence>
<gene>
    <name evidence="1" type="ORF">Val02_82580</name>
</gene>
<proteinExistence type="predicted"/>
<dbReference type="AlphaFoldDB" id="A0A8J4DWR7"/>
<dbReference type="Proteomes" id="UP000619260">
    <property type="component" value="Unassembled WGS sequence"/>
</dbReference>
<evidence type="ECO:0008006" key="3">
    <source>
        <dbReference type="Google" id="ProtNLM"/>
    </source>
</evidence>
<reference evidence="1" key="1">
    <citation type="submission" date="2021-01" db="EMBL/GenBank/DDBJ databases">
        <title>Whole genome shotgun sequence of Virgisporangium aliadipatigenens NBRC 105644.</title>
        <authorList>
            <person name="Komaki H."/>
            <person name="Tamura T."/>
        </authorList>
    </citation>
    <scope>NUCLEOTIDE SEQUENCE</scope>
    <source>
        <strain evidence="1">NBRC 105644</strain>
    </source>
</reference>
<dbReference type="EMBL" id="BOPF01000047">
    <property type="protein sequence ID" value="GIJ51372.1"/>
    <property type="molecule type" value="Genomic_DNA"/>
</dbReference>
<comment type="caution">
    <text evidence="1">The sequence shown here is derived from an EMBL/GenBank/DDBJ whole genome shotgun (WGS) entry which is preliminary data.</text>
</comment>
<evidence type="ECO:0000313" key="1">
    <source>
        <dbReference type="EMBL" id="GIJ51372.1"/>
    </source>
</evidence>
<keyword evidence="2" id="KW-1185">Reference proteome</keyword>
<evidence type="ECO:0000313" key="2">
    <source>
        <dbReference type="Proteomes" id="UP000619260"/>
    </source>
</evidence>
<organism evidence="1 2">
    <name type="scientific">Virgisporangium aliadipatigenens</name>
    <dbReference type="NCBI Taxonomy" id="741659"/>
    <lineage>
        <taxon>Bacteria</taxon>
        <taxon>Bacillati</taxon>
        <taxon>Actinomycetota</taxon>
        <taxon>Actinomycetes</taxon>
        <taxon>Micromonosporales</taxon>
        <taxon>Micromonosporaceae</taxon>
        <taxon>Virgisporangium</taxon>
    </lineage>
</organism>
<accession>A0A8J4DWR7</accession>